<accession>A0ABY5IRV5</accession>
<reference evidence="1" key="1">
    <citation type="submission" date="2022-07" db="EMBL/GenBank/DDBJ databases">
        <title>Isolation, identification, and degradation of a PFOSA degrading strain from sewage treatment plant.</title>
        <authorList>
            <person name="Zhang L."/>
            <person name="Huo Y."/>
        </authorList>
    </citation>
    <scope>NUCLEOTIDE SEQUENCE</scope>
    <source>
        <strain evidence="1">C1</strain>
    </source>
</reference>
<sequence>MQQEPLFITHITIGDEIQEVKVYGNVDKTTNFIYYTFLLNDDKSIIISKFDGDKWLDINAIRSNNDLTEMLGKLIDSDTK</sequence>
<organism evidence="1 2">
    <name type="scientific">Flavobacterium cerinum</name>
    <dbReference type="NCBI Taxonomy" id="2502784"/>
    <lineage>
        <taxon>Bacteria</taxon>
        <taxon>Pseudomonadati</taxon>
        <taxon>Bacteroidota</taxon>
        <taxon>Flavobacteriia</taxon>
        <taxon>Flavobacteriales</taxon>
        <taxon>Flavobacteriaceae</taxon>
        <taxon>Flavobacterium</taxon>
    </lineage>
</organism>
<gene>
    <name evidence="1" type="ORF">NOX80_10715</name>
</gene>
<name>A0ABY5IRV5_9FLAO</name>
<dbReference type="RefSeq" id="WP_256549774.1">
    <property type="nucleotide sequence ID" value="NZ_CP101751.1"/>
</dbReference>
<evidence type="ECO:0000313" key="1">
    <source>
        <dbReference type="EMBL" id="UUC44104.1"/>
    </source>
</evidence>
<proteinExistence type="predicted"/>
<evidence type="ECO:0000313" key="2">
    <source>
        <dbReference type="Proteomes" id="UP001059844"/>
    </source>
</evidence>
<keyword evidence="2" id="KW-1185">Reference proteome</keyword>
<dbReference type="EMBL" id="CP101751">
    <property type="protein sequence ID" value="UUC44104.1"/>
    <property type="molecule type" value="Genomic_DNA"/>
</dbReference>
<dbReference type="Proteomes" id="UP001059844">
    <property type="component" value="Chromosome"/>
</dbReference>
<protein>
    <submittedName>
        <fullName evidence="1">Uncharacterized protein</fullName>
    </submittedName>
</protein>